<evidence type="ECO:0000256" key="1">
    <source>
        <dbReference type="SAM" id="SignalP"/>
    </source>
</evidence>
<sequence length="223" mass="23913">MKKSFQTIRVLALMAFVGCALGFTACSDDDNNNTPPGEVTAEVIQGNYTGKMKTLYLSAQDLNTGNDGEETAQGVDITATIDKDSICFENFPIKDIVLSIVKDETMADQIVEAVGKVSYKVGYKGTLNAAKDSVHFSTATKPLKLAVQIPSATNSEETQALVVEVSVNPVAGGAYSVEDSEVEFSLNVTEVKLGEGENQEPLPNFNGMTLNFDMTQDKVTAHQ</sequence>
<accession>A0A9D2FY68</accession>
<organism evidence="2 3">
    <name type="scientific">Candidatus Prevotella avicola</name>
    <dbReference type="NCBI Taxonomy" id="2838738"/>
    <lineage>
        <taxon>Bacteria</taxon>
        <taxon>Pseudomonadati</taxon>
        <taxon>Bacteroidota</taxon>
        <taxon>Bacteroidia</taxon>
        <taxon>Bacteroidales</taxon>
        <taxon>Prevotellaceae</taxon>
        <taxon>Prevotella</taxon>
    </lineage>
</organism>
<comment type="caution">
    <text evidence="2">The sequence shown here is derived from an EMBL/GenBank/DDBJ whole genome shotgun (WGS) entry which is preliminary data.</text>
</comment>
<evidence type="ECO:0000313" key="3">
    <source>
        <dbReference type="Proteomes" id="UP000824055"/>
    </source>
</evidence>
<reference evidence="2" key="1">
    <citation type="journal article" date="2021" name="PeerJ">
        <title>Extensive microbial diversity within the chicken gut microbiome revealed by metagenomics and culture.</title>
        <authorList>
            <person name="Gilroy R."/>
            <person name="Ravi A."/>
            <person name="Getino M."/>
            <person name="Pursley I."/>
            <person name="Horton D.L."/>
            <person name="Alikhan N.F."/>
            <person name="Baker D."/>
            <person name="Gharbi K."/>
            <person name="Hall N."/>
            <person name="Watson M."/>
            <person name="Adriaenssens E.M."/>
            <person name="Foster-Nyarko E."/>
            <person name="Jarju S."/>
            <person name="Secka A."/>
            <person name="Antonio M."/>
            <person name="Oren A."/>
            <person name="Chaudhuri R.R."/>
            <person name="La Ragione R."/>
            <person name="Hildebrand F."/>
            <person name="Pallen M.J."/>
        </authorList>
    </citation>
    <scope>NUCLEOTIDE SEQUENCE</scope>
    <source>
        <strain evidence="2">ChiHecec3B27-8219</strain>
    </source>
</reference>
<dbReference type="Pfam" id="PF16128">
    <property type="entry name" value="DUF4840"/>
    <property type="match status" value="1"/>
</dbReference>
<feature type="signal peptide" evidence="1">
    <location>
        <begin position="1"/>
        <end position="22"/>
    </location>
</feature>
<dbReference type="PROSITE" id="PS51257">
    <property type="entry name" value="PROKAR_LIPOPROTEIN"/>
    <property type="match status" value="1"/>
</dbReference>
<protein>
    <submittedName>
        <fullName evidence="2">DUF4840 domain-containing protein</fullName>
    </submittedName>
</protein>
<name>A0A9D2FY68_9BACT</name>
<dbReference type="AlphaFoldDB" id="A0A9D2FY68"/>
<evidence type="ECO:0000313" key="2">
    <source>
        <dbReference type="EMBL" id="HIZ69544.1"/>
    </source>
</evidence>
<dbReference type="EMBL" id="DXBE01000049">
    <property type="protein sequence ID" value="HIZ69544.1"/>
    <property type="molecule type" value="Genomic_DNA"/>
</dbReference>
<feature type="chain" id="PRO_5038822441" evidence="1">
    <location>
        <begin position="23"/>
        <end position="223"/>
    </location>
</feature>
<proteinExistence type="predicted"/>
<reference evidence="2" key="2">
    <citation type="submission" date="2021-04" db="EMBL/GenBank/DDBJ databases">
        <authorList>
            <person name="Gilroy R."/>
        </authorList>
    </citation>
    <scope>NUCLEOTIDE SEQUENCE</scope>
    <source>
        <strain evidence="2">ChiHecec3B27-8219</strain>
    </source>
</reference>
<dbReference type="Proteomes" id="UP000824055">
    <property type="component" value="Unassembled WGS sequence"/>
</dbReference>
<gene>
    <name evidence="2" type="ORF">H9966_06670</name>
</gene>
<keyword evidence="1" id="KW-0732">Signal</keyword>
<dbReference type="InterPro" id="IPR032293">
    <property type="entry name" value="DUF4840"/>
</dbReference>